<dbReference type="SUPFAM" id="SSF49723">
    <property type="entry name" value="Lipase/lipooxygenase domain (PLAT/LH2 domain)"/>
    <property type="match status" value="1"/>
</dbReference>
<dbReference type="InterPro" id="IPR036392">
    <property type="entry name" value="PLAT/LH2_dom_sf"/>
</dbReference>
<dbReference type="InterPro" id="IPR001024">
    <property type="entry name" value="PLAT/LH2_dom"/>
</dbReference>
<proteinExistence type="predicted"/>
<dbReference type="Pfam" id="PF06232">
    <property type="entry name" value="ATS3"/>
    <property type="match status" value="1"/>
</dbReference>
<evidence type="ECO:0000256" key="2">
    <source>
        <dbReference type="SAM" id="SignalP"/>
    </source>
</evidence>
<evidence type="ECO:0000256" key="1">
    <source>
        <dbReference type="PROSITE-ProRule" id="PRU00152"/>
    </source>
</evidence>
<gene>
    <name evidence="4" type="ORF">R1sor_002839</name>
</gene>
<name>A0ABD3H301_9MARC</name>
<comment type="caution">
    <text evidence="4">The sequence shown here is derived from an EMBL/GenBank/DDBJ whole genome shotgun (WGS) entry which is preliminary data.</text>
</comment>
<feature type="signal peptide" evidence="2">
    <location>
        <begin position="1"/>
        <end position="22"/>
    </location>
</feature>
<dbReference type="AlphaFoldDB" id="A0ABD3H301"/>
<evidence type="ECO:0000313" key="4">
    <source>
        <dbReference type="EMBL" id="KAL3684817.1"/>
    </source>
</evidence>
<organism evidence="4 5">
    <name type="scientific">Riccia sorocarpa</name>
    <dbReference type="NCBI Taxonomy" id="122646"/>
    <lineage>
        <taxon>Eukaryota</taxon>
        <taxon>Viridiplantae</taxon>
        <taxon>Streptophyta</taxon>
        <taxon>Embryophyta</taxon>
        <taxon>Marchantiophyta</taxon>
        <taxon>Marchantiopsida</taxon>
        <taxon>Marchantiidae</taxon>
        <taxon>Marchantiales</taxon>
        <taxon>Ricciaceae</taxon>
        <taxon>Riccia</taxon>
    </lineage>
</organism>
<dbReference type="EMBL" id="JBJQOH010000006">
    <property type="protein sequence ID" value="KAL3684817.1"/>
    <property type="molecule type" value="Genomic_DNA"/>
</dbReference>
<reference evidence="4 5" key="1">
    <citation type="submission" date="2024-09" db="EMBL/GenBank/DDBJ databases">
        <title>Chromosome-scale assembly of Riccia sorocarpa.</title>
        <authorList>
            <person name="Paukszto L."/>
        </authorList>
    </citation>
    <scope>NUCLEOTIDE SEQUENCE [LARGE SCALE GENOMIC DNA]</scope>
    <source>
        <strain evidence="4">LP-2024</strain>
        <tissue evidence="4">Aerial parts of the thallus</tissue>
    </source>
</reference>
<dbReference type="PANTHER" id="PTHR31718">
    <property type="entry name" value="PLAT DOMAIN-CONTAINING PROTEIN"/>
    <property type="match status" value="1"/>
</dbReference>
<dbReference type="PROSITE" id="PS50095">
    <property type="entry name" value="PLAT"/>
    <property type="match status" value="1"/>
</dbReference>
<keyword evidence="2" id="KW-0732">Signal</keyword>
<sequence length="170" mass="18769">MASIRILLALACLASVAVLAQGDCVYTIFVKTGWLPKSGTNSNIGLEFFDKKLHSYKVNNLTEWGKGYLADEGHNYFERTQLDVFTGYGKCFDDPICALNITSDGSGTHPGWYSEYVEVTVSGAGQACKNHHFEVEQWLATDTFPYSLTTYKDDCAAKVRETAPGAEEED</sequence>
<evidence type="ECO:0000313" key="5">
    <source>
        <dbReference type="Proteomes" id="UP001633002"/>
    </source>
</evidence>
<protein>
    <recommendedName>
        <fullName evidence="3">PLAT domain-containing protein</fullName>
    </recommendedName>
</protein>
<evidence type="ECO:0000259" key="3">
    <source>
        <dbReference type="PROSITE" id="PS50095"/>
    </source>
</evidence>
<feature type="domain" description="PLAT" evidence="3">
    <location>
        <begin position="24"/>
        <end position="153"/>
    </location>
</feature>
<dbReference type="Proteomes" id="UP001633002">
    <property type="component" value="Unassembled WGS sequence"/>
</dbReference>
<keyword evidence="5" id="KW-1185">Reference proteome</keyword>
<comment type="caution">
    <text evidence="1">Lacks conserved residue(s) required for the propagation of feature annotation.</text>
</comment>
<dbReference type="InterPro" id="IPR010417">
    <property type="entry name" value="Embryo-specific_ATS3"/>
</dbReference>
<accession>A0ABD3H301</accession>
<dbReference type="PANTHER" id="PTHR31718:SF0">
    <property type="entry name" value="PLAT DOMAIN-CONTAINING PROTEIN 2"/>
    <property type="match status" value="1"/>
</dbReference>
<dbReference type="Gene3D" id="2.60.60.20">
    <property type="entry name" value="PLAT/LH2 domain"/>
    <property type="match status" value="1"/>
</dbReference>
<feature type="chain" id="PRO_5044754639" description="PLAT domain-containing protein" evidence="2">
    <location>
        <begin position="23"/>
        <end position="170"/>
    </location>
</feature>